<dbReference type="PANTHER" id="PTHR22883:SF23">
    <property type="entry name" value="PALMITOYLTRANSFERASE ZDHHC6"/>
    <property type="match status" value="1"/>
</dbReference>
<dbReference type="Proteomes" id="UP000001058">
    <property type="component" value="Unassembled WGS sequence"/>
</dbReference>
<keyword evidence="3 8" id="KW-0812">Transmembrane</keyword>
<dbReference type="PROSITE" id="PS50216">
    <property type="entry name" value="DHHC"/>
    <property type="match status" value="1"/>
</dbReference>
<comment type="domain">
    <text evidence="8">The DHHC domain is required for palmitoyltransferase activity.</text>
</comment>
<evidence type="ECO:0000256" key="4">
    <source>
        <dbReference type="ARBA" id="ARBA00022989"/>
    </source>
</evidence>
<dbReference type="GO" id="GO:0005794">
    <property type="term" value="C:Golgi apparatus"/>
    <property type="evidence" value="ECO:0007669"/>
    <property type="project" value="TreeGrafter"/>
</dbReference>
<evidence type="ECO:0000256" key="5">
    <source>
        <dbReference type="ARBA" id="ARBA00023136"/>
    </source>
</evidence>
<feature type="transmembrane region" description="Helical" evidence="8">
    <location>
        <begin position="6"/>
        <end position="24"/>
    </location>
</feature>
<feature type="compositionally biased region" description="Low complexity" evidence="9">
    <location>
        <begin position="396"/>
        <end position="405"/>
    </location>
</feature>
<keyword evidence="12" id="KW-1185">Reference proteome</keyword>
<dbReference type="PANTHER" id="PTHR22883">
    <property type="entry name" value="ZINC FINGER DHHC DOMAIN CONTAINING PROTEIN"/>
    <property type="match status" value="1"/>
</dbReference>
<keyword evidence="5 8" id="KW-0472">Membrane</keyword>
<dbReference type="RefSeq" id="XP_002949344.1">
    <property type="nucleotide sequence ID" value="XM_002949298.1"/>
</dbReference>
<keyword evidence="4 8" id="KW-1133">Transmembrane helix</keyword>
<evidence type="ECO:0000256" key="7">
    <source>
        <dbReference type="ARBA" id="ARBA00038298"/>
    </source>
</evidence>
<feature type="transmembrane region" description="Helical" evidence="8">
    <location>
        <begin position="171"/>
        <end position="194"/>
    </location>
</feature>
<dbReference type="EC" id="2.3.1.225" evidence="8"/>
<evidence type="ECO:0000256" key="6">
    <source>
        <dbReference type="ARBA" id="ARBA00023315"/>
    </source>
</evidence>
<dbReference type="GO" id="GO:0006612">
    <property type="term" value="P:protein targeting to membrane"/>
    <property type="evidence" value="ECO:0007669"/>
    <property type="project" value="TreeGrafter"/>
</dbReference>
<dbReference type="GeneID" id="9618634"/>
<dbReference type="FunCoup" id="D8TSG0">
    <property type="interactions" value="1232"/>
</dbReference>
<gene>
    <name evidence="11" type="ORF">VOLCADRAFT_89714</name>
</gene>
<feature type="transmembrane region" description="Helical" evidence="8">
    <location>
        <begin position="338"/>
        <end position="362"/>
    </location>
</feature>
<dbReference type="GO" id="GO:0016020">
    <property type="term" value="C:membrane"/>
    <property type="evidence" value="ECO:0007669"/>
    <property type="project" value="UniProtKB-SubCell"/>
</dbReference>
<evidence type="ECO:0000256" key="2">
    <source>
        <dbReference type="ARBA" id="ARBA00022679"/>
    </source>
</evidence>
<comment type="subcellular location">
    <subcellularLocation>
        <location evidence="1">Membrane</location>
        <topology evidence="1">Multi-pass membrane protein</topology>
    </subcellularLocation>
</comment>
<evidence type="ECO:0000313" key="11">
    <source>
        <dbReference type="EMBL" id="EFJ49363.1"/>
    </source>
</evidence>
<feature type="region of interest" description="Disordered" evidence="9">
    <location>
        <begin position="392"/>
        <end position="478"/>
    </location>
</feature>
<keyword evidence="2 8" id="KW-0808">Transferase</keyword>
<evidence type="ECO:0000256" key="3">
    <source>
        <dbReference type="ARBA" id="ARBA00022692"/>
    </source>
</evidence>
<proteinExistence type="inferred from homology"/>
<comment type="similarity">
    <text evidence="7">Belongs to the DHHC palmitoyltransferase family. PFA5 subfamily.</text>
</comment>
<evidence type="ECO:0000256" key="1">
    <source>
        <dbReference type="ARBA" id="ARBA00004141"/>
    </source>
</evidence>
<feature type="compositionally biased region" description="Basic and acidic residues" evidence="9">
    <location>
        <begin position="410"/>
        <end position="423"/>
    </location>
</feature>
<dbReference type="STRING" id="3068.D8TSG0"/>
<dbReference type="KEGG" id="vcn:VOLCADRAFT_89714"/>
<dbReference type="EMBL" id="GL378335">
    <property type="protein sequence ID" value="EFJ49363.1"/>
    <property type="molecule type" value="Genomic_DNA"/>
</dbReference>
<dbReference type="GO" id="GO:0019706">
    <property type="term" value="F:protein-cysteine S-palmitoyltransferase activity"/>
    <property type="evidence" value="ECO:0007669"/>
    <property type="project" value="UniProtKB-EC"/>
</dbReference>
<feature type="transmembrane region" description="Helical" evidence="8">
    <location>
        <begin position="270"/>
        <end position="294"/>
    </location>
</feature>
<dbReference type="Pfam" id="PF01529">
    <property type="entry name" value="DHHC"/>
    <property type="match status" value="1"/>
</dbReference>
<evidence type="ECO:0000256" key="8">
    <source>
        <dbReference type="RuleBase" id="RU079119"/>
    </source>
</evidence>
<dbReference type="eggNOG" id="KOG1312">
    <property type="taxonomic scope" value="Eukaryota"/>
</dbReference>
<feature type="domain" description="Palmitoyltransferase DHHC" evidence="10">
    <location>
        <begin position="225"/>
        <end position="373"/>
    </location>
</feature>
<accession>D8TSG0</accession>
<keyword evidence="6 8" id="KW-0012">Acyltransferase</keyword>
<evidence type="ECO:0000256" key="9">
    <source>
        <dbReference type="SAM" id="MobiDB-lite"/>
    </source>
</evidence>
<evidence type="ECO:0000313" key="12">
    <source>
        <dbReference type="Proteomes" id="UP000001058"/>
    </source>
</evidence>
<dbReference type="OrthoDB" id="5977743at2759"/>
<feature type="compositionally biased region" description="Gly residues" evidence="9">
    <location>
        <begin position="564"/>
        <end position="585"/>
    </location>
</feature>
<feature type="compositionally biased region" description="Gly residues" evidence="9">
    <location>
        <begin position="492"/>
        <end position="510"/>
    </location>
</feature>
<dbReference type="InterPro" id="IPR001594">
    <property type="entry name" value="Palmitoyltrfase_DHHC"/>
</dbReference>
<sequence>MDLFTLTLIYLSATAFSIFILLFGESPIFKRTPIATLHWSLTTGLCDGMEWLVARLCGARGSKTGQERTGSGAVPRAELKNVAYLVMVVGGFALYWGNLFALLPNPWADEGHIAVLPRRLTGSGVSSHAGLIAPCGVLRAARVADPAWVLGLTGRAPPVPDPHDALDSPRAAMMSLTGSASVLVSVALFLAASWSDPGTVHPGRPADLAAWHQLYPPDGALFPPAKECSTCGIVRPARSKHCRVCNKCVGRHDHHCQWINNCVGFNNLRIFLAFLVANLAMCAYGAVLACVILGGEMERRGMFSIQLVNYRTGQVLPLWRVPSRVVEWVVAFHPVASALTLFMGAATLLMAAFLSYQIYLLAVGRTQYEAFKWRDLHYALLEQAEREAAEVEEARQAAAAAATAAAEEEGAARQRRMEQREDGGGAGGAGGDDDEGMSSDVAGGAEGCPAGSQKVMKGFRPRPAVAQPPGPSPSSRSSWWWWRGGAWWHTLRGGGGGGRGVEGGGGGGGNDTHHPRRQDRAAPVVALPPNIYNRGFWTNVWEVMMPELHFERARAAAAAVVGGSPGRGDGGGGGRRSTAVAGGGSAAATILGPGLTGAGGGAPPNAP</sequence>
<organism evidence="12">
    <name type="scientific">Volvox carteri f. nagariensis</name>
    <dbReference type="NCBI Taxonomy" id="3068"/>
    <lineage>
        <taxon>Eukaryota</taxon>
        <taxon>Viridiplantae</taxon>
        <taxon>Chlorophyta</taxon>
        <taxon>core chlorophytes</taxon>
        <taxon>Chlorophyceae</taxon>
        <taxon>CS clade</taxon>
        <taxon>Chlamydomonadales</taxon>
        <taxon>Volvocaceae</taxon>
        <taxon>Volvox</taxon>
    </lineage>
</organism>
<comment type="catalytic activity">
    <reaction evidence="8">
        <text>L-cysteinyl-[protein] + hexadecanoyl-CoA = S-hexadecanoyl-L-cysteinyl-[protein] + CoA</text>
        <dbReference type="Rhea" id="RHEA:36683"/>
        <dbReference type="Rhea" id="RHEA-COMP:10131"/>
        <dbReference type="Rhea" id="RHEA-COMP:11032"/>
        <dbReference type="ChEBI" id="CHEBI:29950"/>
        <dbReference type="ChEBI" id="CHEBI:57287"/>
        <dbReference type="ChEBI" id="CHEBI:57379"/>
        <dbReference type="ChEBI" id="CHEBI:74151"/>
        <dbReference type="EC" id="2.3.1.225"/>
    </reaction>
</comment>
<protein>
    <recommendedName>
        <fullName evidence="8">S-acyltransferase</fullName>
        <ecNumber evidence="8">2.3.1.225</ecNumber>
    </recommendedName>
    <alternativeName>
        <fullName evidence="8">Palmitoyltransferase</fullName>
    </alternativeName>
</protein>
<feature type="region of interest" description="Disordered" evidence="9">
    <location>
        <begin position="564"/>
        <end position="607"/>
    </location>
</feature>
<dbReference type="InterPro" id="IPR039859">
    <property type="entry name" value="PFA4/ZDH16/20/ERF2-like"/>
</dbReference>
<evidence type="ECO:0000259" key="10">
    <source>
        <dbReference type="Pfam" id="PF01529"/>
    </source>
</evidence>
<dbReference type="InParanoid" id="D8TSG0"/>
<dbReference type="AlphaFoldDB" id="D8TSG0"/>
<feature type="compositionally biased region" description="Gly residues" evidence="9">
    <location>
        <begin position="594"/>
        <end position="607"/>
    </location>
</feature>
<feature type="region of interest" description="Disordered" evidence="9">
    <location>
        <begin position="491"/>
        <end position="517"/>
    </location>
</feature>
<reference evidence="11 12" key="1">
    <citation type="journal article" date="2010" name="Science">
        <title>Genomic analysis of organismal complexity in the multicellular green alga Volvox carteri.</title>
        <authorList>
            <person name="Prochnik S.E."/>
            <person name="Umen J."/>
            <person name="Nedelcu A.M."/>
            <person name="Hallmann A."/>
            <person name="Miller S.M."/>
            <person name="Nishii I."/>
            <person name="Ferris P."/>
            <person name="Kuo A."/>
            <person name="Mitros T."/>
            <person name="Fritz-Laylin L.K."/>
            <person name="Hellsten U."/>
            <person name="Chapman J."/>
            <person name="Simakov O."/>
            <person name="Rensing S.A."/>
            <person name="Terry A."/>
            <person name="Pangilinan J."/>
            <person name="Kapitonov V."/>
            <person name="Jurka J."/>
            <person name="Salamov A."/>
            <person name="Shapiro H."/>
            <person name="Schmutz J."/>
            <person name="Grimwood J."/>
            <person name="Lindquist E."/>
            <person name="Lucas S."/>
            <person name="Grigoriev I.V."/>
            <person name="Schmitt R."/>
            <person name="Kirk D."/>
            <person name="Rokhsar D.S."/>
        </authorList>
    </citation>
    <scope>NUCLEOTIDE SEQUENCE [LARGE SCALE GENOMIC DNA]</scope>
    <source>
        <strain evidence="12">f. Nagariensis / Eve</strain>
    </source>
</reference>
<name>D8TSG0_VOLCA</name>
<dbReference type="GO" id="GO:0005783">
    <property type="term" value="C:endoplasmic reticulum"/>
    <property type="evidence" value="ECO:0007669"/>
    <property type="project" value="TreeGrafter"/>
</dbReference>
<feature type="transmembrane region" description="Helical" evidence="8">
    <location>
        <begin position="82"/>
        <end position="103"/>
    </location>
</feature>